<dbReference type="Pfam" id="PF00691">
    <property type="entry name" value="OmpA"/>
    <property type="match status" value="1"/>
</dbReference>
<evidence type="ECO:0000256" key="2">
    <source>
        <dbReference type="SAM" id="Phobius"/>
    </source>
</evidence>
<dbReference type="Gene3D" id="3.30.1330.60">
    <property type="entry name" value="OmpA-like domain"/>
    <property type="match status" value="1"/>
</dbReference>
<dbReference type="NCBIfam" id="NF038228">
    <property type="entry name" value="IcmH_DotU_IVB"/>
    <property type="match status" value="1"/>
</dbReference>
<evidence type="ECO:0000313" key="4">
    <source>
        <dbReference type="EMBL" id="EXJ10936.1"/>
    </source>
</evidence>
<dbReference type="InterPro" id="IPR017732">
    <property type="entry name" value="T4/T6SS_DotU"/>
</dbReference>
<keyword evidence="1 2" id="KW-0472">Membrane</keyword>
<evidence type="ECO:0000259" key="3">
    <source>
        <dbReference type="PROSITE" id="PS51123"/>
    </source>
</evidence>
<keyword evidence="4" id="KW-0449">Lipoprotein</keyword>
<keyword evidence="2" id="KW-1133">Transmembrane helix</keyword>
<evidence type="ECO:0000313" key="5">
    <source>
        <dbReference type="Proteomes" id="UP000019464"/>
    </source>
</evidence>
<dbReference type="InterPro" id="IPR036737">
    <property type="entry name" value="OmpA-like_sf"/>
</dbReference>
<name>W9V1W5_9GAMM</name>
<dbReference type="Proteomes" id="UP000019464">
    <property type="component" value="Unassembled WGS sequence"/>
</dbReference>
<feature type="transmembrane region" description="Helical" evidence="2">
    <location>
        <begin position="231"/>
        <end position="251"/>
    </location>
</feature>
<dbReference type="GO" id="GO:0016020">
    <property type="term" value="C:membrane"/>
    <property type="evidence" value="ECO:0007669"/>
    <property type="project" value="UniProtKB-UniRule"/>
</dbReference>
<evidence type="ECO:0000256" key="1">
    <source>
        <dbReference type="PROSITE-ProRule" id="PRU00473"/>
    </source>
</evidence>
<feature type="domain" description="OmpA-like" evidence="3">
    <location>
        <begin position="308"/>
        <end position="429"/>
    </location>
</feature>
<keyword evidence="2" id="KW-0812">Transmembrane</keyword>
<protein>
    <submittedName>
        <fullName evidence="4">Inner membrane lipoprotein YiaD</fullName>
    </submittedName>
</protein>
<sequence length="432" mass="48940">MAFIKDRTVMIPTPGGRGRFDTSPEVQKEVSSSILSAEEVSQLSSGLNVLENSAFEILSLLPSIRTQTTELTADQLRSKLIAMVESFERSAYDANLDSKDVEIARYILCATVDELVMNTPLGEEAQWSRHCLLSHYHGETWGGENVFVILSNLNKNPHKNIDLLELIYICLALGFEGKYGVEADRLSQLYELKKSLYHTLTQIRGTMPKTLSPHWKGEDTLAKALRNFLPLWVAAVFLVAMACMVYFYLLIHVNDQSSTALRSASRVLTEQHSQFRVQLPQVNESVFIRVSRLFAPEIEKNQIRLSDRSQQIRIVINSDLLFRSGSAELEPEYAALISYMGRELMSEQGRVLVEGHTDSIPINTIRFPSNWHLSQARAEQVKRLLEQAGQEYGRYQIEARADTQPLASNATPEGRAQNRRVELVLLPETDWR</sequence>
<gene>
    <name evidence="4" type="primary">yiaD_3</name>
    <name evidence="4" type="ORF">D791_02034</name>
</gene>
<dbReference type="PATRIC" id="fig|1229521.3.peg.2057"/>
<dbReference type="PANTHER" id="PTHR38033:SF1">
    <property type="entry name" value="DOTU FAMILY TYPE IV_VI SECRETION SYSTEM PROTEIN"/>
    <property type="match status" value="1"/>
</dbReference>
<accession>W9V1W5</accession>
<dbReference type="SUPFAM" id="SSF103088">
    <property type="entry name" value="OmpA-like"/>
    <property type="match status" value="1"/>
</dbReference>
<dbReference type="PROSITE" id="PS51123">
    <property type="entry name" value="OMPA_2"/>
    <property type="match status" value="1"/>
</dbReference>
<dbReference type="Pfam" id="PF09850">
    <property type="entry name" value="DotU"/>
    <property type="match status" value="1"/>
</dbReference>
<dbReference type="STRING" id="1229521.D791_02034"/>
<dbReference type="AlphaFoldDB" id="W9V1W5"/>
<dbReference type="PANTHER" id="PTHR38033">
    <property type="entry name" value="MEMBRANE PROTEIN-RELATED"/>
    <property type="match status" value="1"/>
</dbReference>
<proteinExistence type="predicted"/>
<reference evidence="4 5" key="2">
    <citation type="journal article" date="2015" name="Syst. Appl. Microbiol.">
        <title>Nitrincola nitratireducens sp. nov. isolated from a haloalkaline crater lake.</title>
        <authorList>
            <person name="Singh A."/>
            <person name="Vaidya B."/>
            <person name="Tanuku N.R."/>
            <person name="Pinnaka A.K."/>
        </authorList>
    </citation>
    <scope>NUCLEOTIDE SEQUENCE [LARGE SCALE GENOMIC DNA]</scope>
    <source>
        <strain evidence="4 5">AK23</strain>
    </source>
</reference>
<dbReference type="InterPro" id="IPR006665">
    <property type="entry name" value="OmpA-like"/>
</dbReference>
<dbReference type="OrthoDB" id="345640at2"/>
<dbReference type="EMBL" id="AONB01000009">
    <property type="protein sequence ID" value="EXJ10936.1"/>
    <property type="molecule type" value="Genomic_DNA"/>
</dbReference>
<dbReference type="CDD" id="cd07185">
    <property type="entry name" value="OmpA_C-like"/>
    <property type="match status" value="1"/>
</dbReference>
<dbReference type="Gene3D" id="1.25.40.590">
    <property type="entry name" value="Type IV / VI secretion system, DotU"/>
    <property type="match status" value="1"/>
</dbReference>
<dbReference type="InterPro" id="IPR017733">
    <property type="entry name" value="OmpA-like_dom_proteobacteria"/>
</dbReference>
<keyword evidence="5" id="KW-1185">Reference proteome</keyword>
<reference evidence="5" key="1">
    <citation type="submission" date="2012-11" db="EMBL/GenBank/DDBJ databases">
        <authorList>
            <person name="Singh A."/>
            <person name="Pinnaka A.K."/>
            <person name="Vaidya B."/>
        </authorList>
    </citation>
    <scope>NUCLEOTIDE SEQUENCE [LARGE SCALE GENOMIC DNA]</scope>
    <source>
        <strain evidence="5">AK23</strain>
    </source>
</reference>
<dbReference type="InterPro" id="IPR038522">
    <property type="entry name" value="T4/T6SS_DotU_sf"/>
</dbReference>
<dbReference type="NCBIfam" id="TIGR03350">
    <property type="entry name" value="type_VI_ompA"/>
    <property type="match status" value="1"/>
</dbReference>
<comment type="caution">
    <text evidence="4">The sequence shown here is derived from an EMBL/GenBank/DDBJ whole genome shotgun (WGS) entry which is preliminary data.</text>
</comment>
<dbReference type="NCBIfam" id="TIGR03349">
    <property type="entry name" value="IV_VI_DotU"/>
    <property type="match status" value="1"/>
</dbReference>
<organism evidence="4 5">
    <name type="scientific">Nitrincola nitratireducens</name>
    <dbReference type="NCBI Taxonomy" id="1229521"/>
    <lineage>
        <taxon>Bacteria</taxon>
        <taxon>Pseudomonadati</taxon>
        <taxon>Pseudomonadota</taxon>
        <taxon>Gammaproteobacteria</taxon>
        <taxon>Oceanospirillales</taxon>
        <taxon>Oceanospirillaceae</taxon>
        <taxon>Nitrincola</taxon>
    </lineage>
</organism>